<accession>A0A521BNK1</accession>
<dbReference type="EMBL" id="FXTP01000002">
    <property type="protein sequence ID" value="SMO48718.1"/>
    <property type="molecule type" value="Genomic_DNA"/>
</dbReference>
<gene>
    <name evidence="2" type="ORF">SAMN06265219_102426</name>
</gene>
<keyword evidence="3" id="KW-1185">Reference proteome</keyword>
<evidence type="ECO:0000313" key="3">
    <source>
        <dbReference type="Proteomes" id="UP000317557"/>
    </source>
</evidence>
<reference evidence="2 3" key="1">
    <citation type="submission" date="2017-05" db="EMBL/GenBank/DDBJ databases">
        <authorList>
            <person name="Varghese N."/>
            <person name="Submissions S."/>
        </authorList>
    </citation>
    <scope>NUCLEOTIDE SEQUENCE [LARGE SCALE GENOMIC DNA]</scope>
    <source>
        <strain evidence="2 3">DSM 21985</strain>
    </source>
</reference>
<sequence length="81" mass="8977">MDRVFTKTGQPAARASAGDVVQRATEKRNTKSLNPPKYPASKKMVQRHCDTKGIGEEGMDKVFGESQSKRAESERPGSLRR</sequence>
<dbReference type="AlphaFoldDB" id="A0A521BNK1"/>
<evidence type="ECO:0000313" key="2">
    <source>
        <dbReference type="EMBL" id="SMO48718.1"/>
    </source>
</evidence>
<protein>
    <submittedName>
        <fullName evidence="2">Uncharacterized protein</fullName>
    </submittedName>
</protein>
<feature type="compositionally biased region" description="Basic and acidic residues" evidence="1">
    <location>
        <begin position="47"/>
        <end position="81"/>
    </location>
</feature>
<proteinExistence type="predicted"/>
<evidence type="ECO:0000256" key="1">
    <source>
        <dbReference type="SAM" id="MobiDB-lite"/>
    </source>
</evidence>
<feature type="region of interest" description="Disordered" evidence="1">
    <location>
        <begin position="1"/>
        <end position="81"/>
    </location>
</feature>
<organism evidence="2 3">
    <name type="scientific">Gracilimonas mengyeensis</name>
    <dbReference type="NCBI Taxonomy" id="1302730"/>
    <lineage>
        <taxon>Bacteria</taxon>
        <taxon>Pseudomonadati</taxon>
        <taxon>Balneolota</taxon>
        <taxon>Balneolia</taxon>
        <taxon>Balneolales</taxon>
        <taxon>Balneolaceae</taxon>
        <taxon>Gracilimonas</taxon>
    </lineage>
</organism>
<name>A0A521BNK1_9BACT</name>
<dbReference type="RefSeq" id="WP_142453415.1">
    <property type="nucleotide sequence ID" value="NZ_FXTP01000002.1"/>
</dbReference>
<dbReference type="Proteomes" id="UP000317557">
    <property type="component" value="Unassembled WGS sequence"/>
</dbReference>